<evidence type="ECO:0000256" key="4">
    <source>
        <dbReference type="RuleBase" id="RU003494"/>
    </source>
</evidence>
<dbReference type="GO" id="GO:0006749">
    <property type="term" value="P:glutathione metabolic process"/>
    <property type="evidence" value="ECO:0007669"/>
    <property type="project" value="TreeGrafter"/>
</dbReference>
<dbReference type="SFLD" id="SFLDG01154">
    <property type="entry name" value="Main.5:_Phi-like"/>
    <property type="match status" value="1"/>
</dbReference>
<dbReference type="Pfam" id="PF02798">
    <property type="entry name" value="GST_N"/>
    <property type="match status" value="1"/>
</dbReference>
<evidence type="ECO:0000313" key="8">
    <source>
        <dbReference type="Proteomes" id="UP000320762"/>
    </source>
</evidence>
<dbReference type="PANTHER" id="PTHR43900:SF3">
    <property type="entry name" value="GLUTATHIONE S-TRANSFERASE RHO"/>
    <property type="match status" value="1"/>
</dbReference>
<gene>
    <name evidence="7" type="ORF">BD626DRAFT_254987</name>
</gene>
<feature type="domain" description="GST C-terminal" evidence="6">
    <location>
        <begin position="91"/>
        <end position="217"/>
    </location>
</feature>
<dbReference type="EMBL" id="VDMD01000007">
    <property type="protein sequence ID" value="TRM64581.1"/>
    <property type="molecule type" value="Genomic_DNA"/>
</dbReference>
<protein>
    <recommendedName>
        <fullName evidence="1">glutathione transferase</fullName>
        <ecNumber evidence="1">2.5.1.18</ecNumber>
    </recommendedName>
</protein>
<dbReference type="InterPro" id="IPR036249">
    <property type="entry name" value="Thioredoxin-like_sf"/>
</dbReference>
<dbReference type="SUPFAM" id="SSF52833">
    <property type="entry name" value="Thioredoxin-like"/>
    <property type="match status" value="1"/>
</dbReference>
<evidence type="ECO:0000259" key="6">
    <source>
        <dbReference type="PROSITE" id="PS50405"/>
    </source>
</evidence>
<dbReference type="PROSITE" id="PS50405">
    <property type="entry name" value="GST_CTER"/>
    <property type="match status" value="1"/>
</dbReference>
<dbReference type="EC" id="2.5.1.18" evidence="1"/>
<dbReference type="OrthoDB" id="422574at2759"/>
<dbReference type="SFLD" id="SFLDS00019">
    <property type="entry name" value="Glutathione_Transferase_(cytos"/>
    <property type="match status" value="1"/>
</dbReference>
<dbReference type="InterPro" id="IPR040079">
    <property type="entry name" value="Glutathione_S-Trfase"/>
</dbReference>
<keyword evidence="8" id="KW-1185">Reference proteome</keyword>
<organism evidence="7 8">
    <name type="scientific">Schizophyllum amplum</name>
    <dbReference type="NCBI Taxonomy" id="97359"/>
    <lineage>
        <taxon>Eukaryota</taxon>
        <taxon>Fungi</taxon>
        <taxon>Dikarya</taxon>
        <taxon>Basidiomycota</taxon>
        <taxon>Agaricomycotina</taxon>
        <taxon>Agaricomycetes</taxon>
        <taxon>Agaricomycetidae</taxon>
        <taxon>Agaricales</taxon>
        <taxon>Schizophyllaceae</taxon>
        <taxon>Schizophyllum</taxon>
    </lineage>
</organism>
<evidence type="ECO:0000259" key="5">
    <source>
        <dbReference type="PROSITE" id="PS50404"/>
    </source>
</evidence>
<dbReference type="InterPro" id="IPR004045">
    <property type="entry name" value="Glutathione_S-Trfase_N"/>
</dbReference>
<dbReference type="Gene3D" id="3.40.30.10">
    <property type="entry name" value="Glutaredoxin"/>
    <property type="match status" value="1"/>
</dbReference>
<dbReference type="Pfam" id="PF00043">
    <property type="entry name" value="GST_C"/>
    <property type="match status" value="1"/>
</dbReference>
<feature type="domain" description="GST N-terminal" evidence="5">
    <location>
        <begin position="1"/>
        <end position="82"/>
    </location>
</feature>
<sequence length="217" mass="24834">MVLKLYGSDLSTTTPMVSLVLHELNLPFEFIKLDLLQGEHKQPEHVAHQPFGCVPYINDSGLILYESRAICRYLCRKYADRGGRALFPVDHLEEYTRVEQGISIEQCTFDPVVRMMFTERVYKPLLGLKGNDQVFDEARAKLDQNLDVYDKILGEQKYMGGETFTLADLFHIPYATRLSQVGCDFMESKPNVARWYKDITSRQSWLANAEGIKAISA</sequence>
<comment type="caution">
    <text evidence="7">The sequence shown here is derived from an EMBL/GenBank/DDBJ whole genome shotgun (WGS) entry which is preliminary data.</text>
</comment>
<dbReference type="STRING" id="97359.A0A550CID8"/>
<dbReference type="InterPro" id="IPR010987">
    <property type="entry name" value="Glutathione-S-Trfase_C-like"/>
</dbReference>
<dbReference type="AlphaFoldDB" id="A0A550CID8"/>
<name>A0A550CID8_9AGAR</name>
<dbReference type="SFLD" id="SFLDG00358">
    <property type="entry name" value="Main_(cytGST)"/>
    <property type="match status" value="1"/>
</dbReference>
<dbReference type="Gene3D" id="1.20.1050.10">
    <property type="match status" value="1"/>
</dbReference>
<dbReference type="GO" id="GO:0005737">
    <property type="term" value="C:cytoplasm"/>
    <property type="evidence" value="ECO:0007669"/>
    <property type="project" value="TreeGrafter"/>
</dbReference>
<evidence type="ECO:0000313" key="7">
    <source>
        <dbReference type="EMBL" id="TRM64581.1"/>
    </source>
</evidence>
<dbReference type="InterPro" id="IPR036282">
    <property type="entry name" value="Glutathione-S-Trfase_C_sf"/>
</dbReference>
<reference evidence="7 8" key="1">
    <citation type="journal article" date="2019" name="New Phytol.">
        <title>Comparative genomics reveals unique wood-decay strategies and fruiting body development in the Schizophyllaceae.</title>
        <authorList>
            <person name="Almasi E."/>
            <person name="Sahu N."/>
            <person name="Krizsan K."/>
            <person name="Balint B."/>
            <person name="Kovacs G.M."/>
            <person name="Kiss B."/>
            <person name="Cseklye J."/>
            <person name="Drula E."/>
            <person name="Henrissat B."/>
            <person name="Nagy I."/>
            <person name="Chovatia M."/>
            <person name="Adam C."/>
            <person name="LaButti K."/>
            <person name="Lipzen A."/>
            <person name="Riley R."/>
            <person name="Grigoriev I.V."/>
            <person name="Nagy L.G."/>
        </authorList>
    </citation>
    <scope>NUCLEOTIDE SEQUENCE [LARGE SCALE GENOMIC DNA]</scope>
    <source>
        <strain evidence="7 8">NL-1724</strain>
    </source>
</reference>
<dbReference type="GO" id="GO:0043295">
    <property type="term" value="F:glutathione binding"/>
    <property type="evidence" value="ECO:0007669"/>
    <property type="project" value="TreeGrafter"/>
</dbReference>
<dbReference type="SUPFAM" id="SSF47616">
    <property type="entry name" value="GST C-terminal domain-like"/>
    <property type="match status" value="1"/>
</dbReference>
<evidence type="ECO:0000256" key="2">
    <source>
        <dbReference type="ARBA" id="ARBA00022679"/>
    </source>
</evidence>
<dbReference type="PANTHER" id="PTHR43900">
    <property type="entry name" value="GLUTATHIONE S-TRANSFERASE RHO"/>
    <property type="match status" value="1"/>
</dbReference>
<accession>A0A550CID8</accession>
<proteinExistence type="inferred from homology"/>
<comment type="catalytic activity">
    <reaction evidence="3">
        <text>RX + glutathione = an S-substituted glutathione + a halide anion + H(+)</text>
        <dbReference type="Rhea" id="RHEA:16437"/>
        <dbReference type="ChEBI" id="CHEBI:15378"/>
        <dbReference type="ChEBI" id="CHEBI:16042"/>
        <dbReference type="ChEBI" id="CHEBI:17792"/>
        <dbReference type="ChEBI" id="CHEBI:57925"/>
        <dbReference type="ChEBI" id="CHEBI:90779"/>
        <dbReference type="EC" id="2.5.1.18"/>
    </reaction>
</comment>
<dbReference type="InterPro" id="IPR004046">
    <property type="entry name" value="GST_C"/>
</dbReference>
<dbReference type="GO" id="GO:0004364">
    <property type="term" value="F:glutathione transferase activity"/>
    <property type="evidence" value="ECO:0007669"/>
    <property type="project" value="UniProtKB-EC"/>
</dbReference>
<evidence type="ECO:0000256" key="1">
    <source>
        <dbReference type="ARBA" id="ARBA00012452"/>
    </source>
</evidence>
<dbReference type="FunFam" id="3.40.30.10:FF:000016">
    <property type="entry name" value="Glutathione S-transferase F2"/>
    <property type="match status" value="1"/>
</dbReference>
<evidence type="ECO:0000256" key="3">
    <source>
        <dbReference type="ARBA" id="ARBA00047960"/>
    </source>
</evidence>
<comment type="similarity">
    <text evidence="4">Belongs to the GST superfamily.</text>
</comment>
<keyword evidence="2 7" id="KW-0808">Transferase</keyword>
<dbReference type="Proteomes" id="UP000320762">
    <property type="component" value="Unassembled WGS sequence"/>
</dbReference>
<dbReference type="PROSITE" id="PS50404">
    <property type="entry name" value="GST_NTER"/>
    <property type="match status" value="1"/>
</dbReference>